<dbReference type="VEuPathDB" id="VectorBase:GMOY001748"/>
<evidence type="ECO:0000256" key="2">
    <source>
        <dbReference type="ARBA" id="ARBA00022801"/>
    </source>
</evidence>
<evidence type="ECO:0000256" key="1">
    <source>
        <dbReference type="ARBA" id="ARBA00022741"/>
    </source>
</evidence>
<keyword evidence="3" id="KW-0347">Helicase</keyword>
<keyword evidence="7" id="KW-1185">Reference proteome</keyword>
<keyword evidence="2" id="KW-0378">Hydrolase</keyword>
<dbReference type="GO" id="GO:0005634">
    <property type="term" value="C:nucleus"/>
    <property type="evidence" value="ECO:0007669"/>
    <property type="project" value="TreeGrafter"/>
</dbReference>
<dbReference type="STRING" id="37546.A0A1B0FDQ4"/>
<dbReference type="PANTHER" id="PTHR12131:SF7">
    <property type="entry name" value="EXOSOME RNA HELICASE MTR4"/>
    <property type="match status" value="1"/>
</dbReference>
<dbReference type="EMBL" id="CCAG010017292">
    <property type="status" value="NOT_ANNOTATED_CDS"/>
    <property type="molecule type" value="Genomic_DNA"/>
</dbReference>
<dbReference type="Proteomes" id="UP000092444">
    <property type="component" value="Unassembled WGS sequence"/>
</dbReference>
<dbReference type="AlphaFoldDB" id="A0A1B0FDQ4"/>
<dbReference type="Gene3D" id="3.40.50.300">
    <property type="entry name" value="P-loop containing nucleotide triphosphate hydrolases"/>
    <property type="match status" value="1"/>
</dbReference>
<reference evidence="6" key="1">
    <citation type="submission" date="2020-05" db="UniProtKB">
        <authorList>
            <consortium name="EnsemblMetazoa"/>
        </authorList>
    </citation>
    <scope>IDENTIFICATION</scope>
    <source>
        <strain evidence="6">Yale</strain>
    </source>
</reference>
<keyword evidence="4" id="KW-0067">ATP-binding</keyword>
<sequence length="181" mass="20010">MIVERNFAGVIIFSFSKKDCEVYAMQMAKLNSNTADEKKLVDEVFNNALDVLSKEGRQLPQVENGLPLLRRGIAIHHGELLPILKEIIEILFGEGLLKGFFATETFAVDLNMPARAVLFTGPREYIQIAFRAGRQGLDDKGIVILMIDGKVSPAVGRDIVQGKADPINLAFHLTYNQPPSS</sequence>
<feature type="domain" description="Helicase C-terminal" evidence="5">
    <location>
        <begin position="60"/>
        <end position="136"/>
    </location>
</feature>
<dbReference type="InterPro" id="IPR027417">
    <property type="entry name" value="P-loop_NTPase"/>
</dbReference>
<proteinExistence type="predicted"/>
<dbReference type="SUPFAM" id="SSF52540">
    <property type="entry name" value="P-loop containing nucleoside triphosphate hydrolases"/>
    <property type="match status" value="1"/>
</dbReference>
<dbReference type="EnsemblMetazoa" id="GMOY001748-RB">
    <property type="protein sequence ID" value="GMOY001748-PB"/>
    <property type="gene ID" value="GMOY001748"/>
</dbReference>
<evidence type="ECO:0000313" key="6">
    <source>
        <dbReference type="EnsemblMetazoa" id="GMOY001748-PB"/>
    </source>
</evidence>
<organism evidence="6 7">
    <name type="scientific">Glossina morsitans morsitans</name>
    <name type="common">Savannah tsetse fly</name>
    <dbReference type="NCBI Taxonomy" id="37546"/>
    <lineage>
        <taxon>Eukaryota</taxon>
        <taxon>Metazoa</taxon>
        <taxon>Ecdysozoa</taxon>
        <taxon>Arthropoda</taxon>
        <taxon>Hexapoda</taxon>
        <taxon>Insecta</taxon>
        <taxon>Pterygota</taxon>
        <taxon>Neoptera</taxon>
        <taxon>Endopterygota</taxon>
        <taxon>Diptera</taxon>
        <taxon>Brachycera</taxon>
        <taxon>Muscomorpha</taxon>
        <taxon>Hippoboscoidea</taxon>
        <taxon>Glossinidae</taxon>
        <taxon>Glossina</taxon>
    </lineage>
</organism>
<dbReference type="GO" id="GO:0004386">
    <property type="term" value="F:helicase activity"/>
    <property type="evidence" value="ECO:0007669"/>
    <property type="project" value="UniProtKB-KW"/>
</dbReference>
<evidence type="ECO:0000256" key="4">
    <source>
        <dbReference type="ARBA" id="ARBA00022840"/>
    </source>
</evidence>
<accession>A0A1B0FDQ4</accession>
<protein>
    <recommendedName>
        <fullName evidence="5">Helicase C-terminal domain-containing protein</fullName>
    </recommendedName>
</protein>
<name>A0A1B0FDQ4_GLOMM</name>
<dbReference type="PANTHER" id="PTHR12131">
    <property type="entry name" value="ATP-DEPENDENT RNA AND DNA HELICASE"/>
    <property type="match status" value="1"/>
</dbReference>
<dbReference type="GO" id="GO:0016787">
    <property type="term" value="F:hydrolase activity"/>
    <property type="evidence" value="ECO:0007669"/>
    <property type="project" value="UniProtKB-KW"/>
</dbReference>
<evidence type="ECO:0000256" key="3">
    <source>
        <dbReference type="ARBA" id="ARBA00022806"/>
    </source>
</evidence>
<evidence type="ECO:0000259" key="5">
    <source>
        <dbReference type="SMART" id="SM00490"/>
    </source>
</evidence>
<dbReference type="SMART" id="SM00490">
    <property type="entry name" value="HELICc"/>
    <property type="match status" value="1"/>
</dbReference>
<dbReference type="InterPro" id="IPR050699">
    <property type="entry name" value="RNA-DNA_Helicase"/>
</dbReference>
<keyword evidence="1" id="KW-0547">Nucleotide-binding</keyword>
<evidence type="ECO:0000313" key="7">
    <source>
        <dbReference type="Proteomes" id="UP000092444"/>
    </source>
</evidence>
<dbReference type="InterPro" id="IPR001650">
    <property type="entry name" value="Helicase_C-like"/>
</dbReference>
<dbReference type="GO" id="GO:0000460">
    <property type="term" value="P:maturation of 5.8S rRNA"/>
    <property type="evidence" value="ECO:0007669"/>
    <property type="project" value="TreeGrafter"/>
</dbReference>
<dbReference type="GO" id="GO:0005524">
    <property type="term" value="F:ATP binding"/>
    <property type="evidence" value="ECO:0007669"/>
    <property type="project" value="UniProtKB-KW"/>
</dbReference>
<dbReference type="EMBL" id="CCAG010017291">
    <property type="status" value="NOT_ANNOTATED_CDS"/>
    <property type="molecule type" value="Genomic_DNA"/>
</dbReference>